<sequence>MQYYVFQQSPVMALPSPQVLTIQYPPVQPVVPLTMTMVSPSPIFVVSPTASSPQPSWATPVLPPGAPEGRASSSSFSEGRASSSSSEGGLKMRIVFYGHADKHNLTDVFWSKDDLPSRDAFLASLGKFAAQHHKIAITHARGRIDPAKVRVYVLPGGSLAKEEGELCGLKVEKGVEGLVTTGDVVRVLNGVDVDEGVWRG</sequence>
<protein>
    <submittedName>
        <fullName evidence="2">Uncharacterized protein</fullName>
    </submittedName>
</protein>
<accession>A0A2T4BXY8</accession>
<feature type="non-terminal residue" evidence="2">
    <location>
        <position position="200"/>
    </location>
</feature>
<organism evidence="2 3">
    <name type="scientific">Trichoderma longibrachiatum ATCC 18648</name>
    <dbReference type="NCBI Taxonomy" id="983965"/>
    <lineage>
        <taxon>Eukaryota</taxon>
        <taxon>Fungi</taxon>
        <taxon>Dikarya</taxon>
        <taxon>Ascomycota</taxon>
        <taxon>Pezizomycotina</taxon>
        <taxon>Sordariomycetes</taxon>
        <taxon>Hypocreomycetidae</taxon>
        <taxon>Hypocreales</taxon>
        <taxon>Hypocreaceae</taxon>
        <taxon>Trichoderma</taxon>
    </lineage>
</organism>
<evidence type="ECO:0000256" key="1">
    <source>
        <dbReference type="SAM" id="MobiDB-lite"/>
    </source>
</evidence>
<gene>
    <name evidence="2" type="ORF">M440DRAFT_1040237</name>
</gene>
<keyword evidence="3" id="KW-1185">Reference proteome</keyword>
<feature type="compositionally biased region" description="Low complexity" evidence="1">
    <location>
        <begin position="69"/>
        <end position="86"/>
    </location>
</feature>
<name>A0A2T4BXY8_TRILO</name>
<dbReference type="EMBL" id="KZ679136">
    <property type="protein sequence ID" value="PTB74144.1"/>
    <property type="molecule type" value="Genomic_DNA"/>
</dbReference>
<proteinExistence type="predicted"/>
<dbReference type="Proteomes" id="UP000240760">
    <property type="component" value="Unassembled WGS sequence"/>
</dbReference>
<dbReference type="OrthoDB" id="4900084at2759"/>
<evidence type="ECO:0000313" key="2">
    <source>
        <dbReference type="EMBL" id="PTB74144.1"/>
    </source>
</evidence>
<dbReference type="AlphaFoldDB" id="A0A2T4BXY8"/>
<evidence type="ECO:0000313" key="3">
    <source>
        <dbReference type="Proteomes" id="UP000240760"/>
    </source>
</evidence>
<reference evidence="2 3" key="1">
    <citation type="submission" date="2016-07" db="EMBL/GenBank/DDBJ databases">
        <title>Multiple horizontal gene transfer events from other fungi enriched the ability of initially mycotrophic Trichoderma (Ascomycota) to feed on dead plant biomass.</title>
        <authorList>
            <consortium name="DOE Joint Genome Institute"/>
            <person name="Aerts A."/>
            <person name="Atanasova L."/>
            <person name="Chenthamara K."/>
            <person name="Zhang J."/>
            <person name="Grujic M."/>
            <person name="Henrissat B."/>
            <person name="Kuo A."/>
            <person name="Salamov A."/>
            <person name="Lipzen A."/>
            <person name="Labutti K."/>
            <person name="Barry K."/>
            <person name="Miao Y."/>
            <person name="Rahimi M.J."/>
            <person name="Shen Q."/>
            <person name="Grigoriev I.V."/>
            <person name="Kubicek C.P."/>
            <person name="Druzhinina I.S."/>
        </authorList>
    </citation>
    <scope>NUCLEOTIDE SEQUENCE [LARGE SCALE GENOMIC DNA]</scope>
    <source>
        <strain evidence="2 3">ATCC 18648</strain>
    </source>
</reference>
<feature type="region of interest" description="Disordered" evidence="1">
    <location>
        <begin position="51"/>
        <end position="86"/>
    </location>
</feature>